<proteinExistence type="predicted"/>
<protein>
    <submittedName>
        <fullName evidence="5">Uncharacterized protein LOC100200864 isoform X6</fullName>
    </submittedName>
</protein>
<dbReference type="PANTHER" id="PTHR23166">
    <property type="entry name" value="FILAMIN/GPBP-INTERACTING PROTEIN"/>
    <property type="match status" value="1"/>
</dbReference>
<keyword evidence="1 2" id="KW-0175">Coiled coil</keyword>
<evidence type="ECO:0000259" key="3">
    <source>
        <dbReference type="Pfam" id="PF09727"/>
    </source>
</evidence>
<evidence type="ECO:0000313" key="5">
    <source>
        <dbReference type="RefSeq" id="XP_065674258.1"/>
    </source>
</evidence>
<accession>A0ABM4DID1</accession>
<dbReference type="InterPro" id="IPR050719">
    <property type="entry name" value="Cortactin-Actin_Reg"/>
</dbReference>
<dbReference type="RefSeq" id="XP_065674258.1">
    <property type="nucleotide sequence ID" value="XM_065818186.1"/>
</dbReference>
<name>A0ABM4DID1_HYDVU</name>
<evidence type="ECO:0000256" key="2">
    <source>
        <dbReference type="SAM" id="Coils"/>
    </source>
</evidence>
<evidence type="ECO:0000256" key="1">
    <source>
        <dbReference type="ARBA" id="ARBA00023054"/>
    </source>
</evidence>
<gene>
    <name evidence="5" type="primary">LOC100200864</name>
</gene>
<keyword evidence="4" id="KW-1185">Reference proteome</keyword>
<evidence type="ECO:0000313" key="4">
    <source>
        <dbReference type="Proteomes" id="UP001652625"/>
    </source>
</evidence>
<sequence length="953" mass="110004">MMASAKLRRRTVTDDKFLAVEKTRTIKPADFKSHLKFSEFSQADFIELLCLMEAELQAKDILLKAILSGEVGTALPLSNLLNDFECQIVSHEKHTTEEDEEVWLGEPSAHLTHVVAYHQVVTEQMQTIVNSLQKQHQQVLKHLSEEKHRHAVDRAQGDDVTYMLEKEREKLQHQIEVEQLKYIKLENENNTIIKILENERQEHCNTFNNLVNDCKAFAQQLMQQSLKYEQCLKEIEKEKLKNKLLSELMVKEAQRFKEKLKSYEDQVNDLHVLEQKRLDLEMKLVVSEKSSKETFRQLNEERAKNSKLQFQLNQLRKRLPPEWSDECSDEDILLVQDQIEIPFRQAKTSTIQLSNSSEHTNSDENKIFPSAMILQQGKLAAVKKSDTISNSPQFLRREIFTNNIDNKMKRRSFEDMGSLNVTHNSQDTMKRNSYESIPNQSYDQQNSFKEKHNSYEEINESHLLHFVNLCDDKNNRILPPAPPRRVSSLNEKTPIVKVPMQLQPKKSAVTSLTMVPSRPGASSENTNFKLLVESDYGWRFNQDGFFSETSYCVEFISLLHVNPLISWEDLSNLINKTLEKEFASNFFQNKGLNFKCIMLYKIGDFEWRPECCPPKETVADVLESLQQQNNNHALDTIKVQIKGFAEKSLFSLAFSSMMCISSLEEVNRIITQENRLMFTVNDIIEGRYFVACLANWFQKTEELKNTCTIVVVDEGDNPLELTKKLSNCGAIHTANKKPVNEKFIITLNIDYIDKAGFTTLVFDWMNLVQIGNINRRIAHHSADGELCLHKDAIVLAYASNSKVISPGQWTYRLFKLISLPSLLPAFLHKWLCQNIALFSSQYISQNGMLEKIRWLTDVYQNLRKTFNKIELISKLPDVSIYLSAPLDNDEQLLIWLKDLWIAKITPCVEDSVMYRSSSATENQQNVLVAATLKALFEKAIKPGCPFNFDITTA</sequence>
<dbReference type="PANTHER" id="PTHR23166:SF5">
    <property type="entry name" value="CTTNBP2 N-TERMINAL-LIKE PROTEIN"/>
    <property type="match status" value="1"/>
</dbReference>
<feature type="coiled-coil region" evidence="2">
    <location>
        <begin position="168"/>
        <end position="273"/>
    </location>
</feature>
<organism evidence="4 5">
    <name type="scientific">Hydra vulgaris</name>
    <name type="common">Hydra</name>
    <name type="synonym">Hydra attenuata</name>
    <dbReference type="NCBI Taxonomy" id="6087"/>
    <lineage>
        <taxon>Eukaryota</taxon>
        <taxon>Metazoa</taxon>
        <taxon>Cnidaria</taxon>
        <taxon>Hydrozoa</taxon>
        <taxon>Hydroidolina</taxon>
        <taxon>Anthoathecata</taxon>
        <taxon>Aplanulata</taxon>
        <taxon>Hydridae</taxon>
        <taxon>Hydra</taxon>
    </lineage>
</organism>
<dbReference type="GeneID" id="100200864"/>
<reference evidence="5" key="1">
    <citation type="submission" date="2025-08" db="UniProtKB">
        <authorList>
            <consortium name="RefSeq"/>
        </authorList>
    </citation>
    <scope>IDENTIFICATION</scope>
</reference>
<dbReference type="InterPro" id="IPR019131">
    <property type="entry name" value="Cortactin-binding_p2_N"/>
</dbReference>
<dbReference type="Proteomes" id="UP001652625">
    <property type="component" value="Chromosome 14"/>
</dbReference>
<dbReference type="Pfam" id="PF09727">
    <property type="entry name" value="CortBP2"/>
    <property type="match status" value="1"/>
</dbReference>
<feature type="domain" description="Cortactin-binding protein-2 N-terminal" evidence="3">
    <location>
        <begin position="39"/>
        <end position="215"/>
    </location>
</feature>